<proteinExistence type="predicted"/>
<dbReference type="PROSITE" id="PS51794">
    <property type="entry name" value="DAC"/>
    <property type="match status" value="1"/>
</dbReference>
<dbReference type="KEGG" id="hau:Haur_2543"/>
<dbReference type="BioCyc" id="HAUR316274:GHYA-2571-MONOMER"/>
<dbReference type="Gene3D" id="3.40.1700.10">
    <property type="entry name" value="DNA integrity scanning protein, DisA, N-terminal domain"/>
    <property type="match status" value="1"/>
</dbReference>
<dbReference type="Proteomes" id="UP000000787">
    <property type="component" value="Chromosome"/>
</dbReference>
<name>A9B072_HERA2</name>
<evidence type="ECO:0000313" key="3">
    <source>
        <dbReference type="Proteomes" id="UP000000787"/>
    </source>
</evidence>
<dbReference type="EMBL" id="CP000875">
    <property type="protein sequence ID" value="ABX05181.1"/>
    <property type="molecule type" value="Genomic_DNA"/>
</dbReference>
<dbReference type="HOGENOM" id="CLU_522504_0_0_0"/>
<feature type="domain" description="DAC" evidence="1">
    <location>
        <begin position="373"/>
        <end position="521"/>
    </location>
</feature>
<gene>
    <name evidence="2" type="ordered locus">Haur_2543</name>
</gene>
<accession>A9B072</accession>
<dbReference type="SUPFAM" id="SSF143597">
    <property type="entry name" value="YojJ-like"/>
    <property type="match status" value="1"/>
</dbReference>
<dbReference type="InterPro" id="IPR048555">
    <property type="entry name" value="DACNH"/>
</dbReference>
<dbReference type="Pfam" id="PF21750">
    <property type="entry name" value="DACNH"/>
    <property type="match status" value="1"/>
</dbReference>
<dbReference type="InParanoid" id="A9B072"/>
<evidence type="ECO:0000313" key="2">
    <source>
        <dbReference type="EMBL" id="ABX05181.1"/>
    </source>
</evidence>
<evidence type="ECO:0000259" key="1">
    <source>
        <dbReference type="PROSITE" id="PS51794"/>
    </source>
</evidence>
<dbReference type="STRING" id="316274.Haur_2543"/>
<sequence length="521" mass="61163">MSMNEIWTTQDQYYTYIKKIADNIFKDSNIIYEILIFGVKYHDRNQCSVILYPDNKNNIILSEMIKKKLMSSNKGIKKGVIPEKRSTNLDSNDISHRAMINSFLNAKKKFNLQNKNIKYRRKYNLDTYKLFNKNNKCFAYFSQVRDILGYDVYIIFNLDKKSSSNYHKFHDPREVGRGEIRSFIDAVIYSYLNKCVSVLESLFKDEIVYKNNEIISISNKILISSGESLLKGVIEILDIDKKDDEVQIDMFDLINSISQMSYENTYINGYLVLINDDKLKNMQYIFKLKDHKDYRINKSKTTRKLIQMARNNIVLATDSIFIYGLYYKNIIEQLKDVFIIKIIGQSKWELYYNKWMLMYVEYSIPRIITGINQDEIRNRIINAEFRQEYIDDIHRFILDVIEVALKERKGITLIFGNDVQEEIANNNIVCIKIEVRSIRDIFKSINSLLTIDGGILMDKEGRCYAIGAILQYGSSEQNDPARGSRYHAAKAYSEKAKEKNSRFVVVISEDGYIDFFPEPEK</sequence>
<dbReference type="InterPro" id="IPR003390">
    <property type="entry name" value="DNA_integrity_scan_DisA_N"/>
</dbReference>
<dbReference type="Pfam" id="PF02457">
    <property type="entry name" value="DAC"/>
    <property type="match status" value="1"/>
</dbReference>
<organism evidence="2 3">
    <name type="scientific">Herpetosiphon aurantiacus (strain ATCC 23779 / DSM 785 / 114-95)</name>
    <dbReference type="NCBI Taxonomy" id="316274"/>
    <lineage>
        <taxon>Bacteria</taxon>
        <taxon>Bacillati</taxon>
        <taxon>Chloroflexota</taxon>
        <taxon>Chloroflexia</taxon>
        <taxon>Herpetosiphonales</taxon>
        <taxon>Herpetosiphonaceae</taxon>
        <taxon>Herpetosiphon</taxon>
    </lineage>
</organism>
<protein>
    <recommendedName>
        <fullName evidence="1">DAC domain-containing protein</fullName>
    </recommendedName>
</protein>
<dbReference type="InterPro" id="IPR036888">
    <property type="entry name" value="DNA_integrity_DisA_N_sf"/>
</dbReference>
<reference evidence="2 3" key="1">
    <citation type="journal article" date="2011" name="Stand. Genomic Sci.">
        <title>Complete genome sequence of the filamentous gliding predatory bacterium Herpetosiphon aurantiacus type strain (114-95(T)).</title>
        <authorList>
            <person name="Kiss H."/>
            <person name="Nett M."/>
            <person name="Domin N."/>
            <person name="Martin K."/>
            <person name="Maresca J.A."/>
            <person name="Copeland A."/>
            <person name="Lapidus A."/>
            <person name="Lucas S."/>
            <person name="Berry K.W."/>
            <person name="Glavina Del Rio T."/>
            <person name="Dalin E."/>
            <person name="Tice H."/>
            <person name="Pitluck S."/>
            <person name="Richardson P."/>
            <person name="Bruce D."/>
            <person name="Goodwin L."/>
            <person name="Han C."/>
            <person name="Detter J.C."/>
            <person name="Schmutz J."/>
            <person name="Brettin T."/>
            <person name="Land M."/>
            <person name="Hauser L."/>
            <person name="Kyrpides N.C."/>
            <person name="Ivanova N."/>
            <person name="Goker M."/>
            <person name="Woyke T."/>
            <person name="Klenk H.P."/>
            <person name="Bryant D.A."/>
        </authorList>
    </citation>
    <scope>NUCLEOTIDE SEQUENCE [LARGE SCALE GENOMIC DNA]</scope>
    <source>
        <strain evidence="3">ATCC 23779 / DSM 785 / 114-95</strain>
    </source>
</reference>
<keyword evidence="3" id="KW-1185">Reference proteome</keyword>
<dbReference type="AlphaFoldDB" id="A9B072"/>